<evidence type="ECO:0000313" key="7">
    <source>
        <dbReference type="EMBL" id="CUR53190.1"/>
    </source>
</evidence>
<accession>A0A160SWV3</accession>
<gene>
    <name evidence="6 7" type="primary">minE</name>
    <name evidence="7" type="ORF">BTSPAZIEG_0215</name>
</gene>
<keyword evidence="4 6" id="KW-0131">Cell cycle</keyword>
<evidence type="ECO:0000256" key="4">
    <source>
        <dbReference type="ARBA" id="ARBA00023306"/>
    </source>
</evidence>
<name>A0A160SWV3_BUCTT</name>
<dbReference type="GO" id="GO:0032955">
    <property type="term" value="P:regulation of division septum assembly"/>
    <property type="evidence" value="ECO:0007669"/>
    <property type="project" value="InterPro"/>
</dbReference>
<dbReference type="Gene3D" id="3.30.1070.10">
    <property type="entry name" value="Cell division topological specificity factor MinE"/>
    <property type="match status" value="1"/>
</dbReference>
<dbReference type="GO" id="GO:0051301">
    <property type="term" value="P:cell division"/>
    <property type="evidence" value="ECO:0007669"/>
    <property type="project" value="UniProtKB-KW"/>
</dbReference>
<keyword evidence="3 6" id="KW-0132">Cell division</keyword>
<dbReference type="FunFam" id="3.30.1070.10:FF:000001">
    <property type="entry name" value="Cell division topological specificity factor"/>
    <property type="match status" value="1"/>
</dbReference>
<comment type="function">
    <text evidence="5 6">Prevents the cell division inhibition by proteins MinC and MinD at internal division sites while permitting inhibition at polar sites. This ensures cell division at the proper site by restricting the formation of a division septum at the midpoint of the long axis of the cell.</text>
</comment>
<keyword evidence="8" id="KW-1185">Reference proteome</keyword>
<comment type="similarity">
    <text evidence="1 6">Belongs to the MinE family.</text>
</comment>
<dbReference type="Pfam" id="PF03776">
    <property type="entry name" value="MinE"/>
    <property type="match status" value="1"/>
</dbReference>
<dbReference type="SUPFAM" id="SSF55229">
    <property type="entry name" value="Cell division protein MinE topological specificity domain"/>
    <property type="match status" value="1"/>
</dbReference>
<proteinExistence type="inferred from homology"/>
<evidence type="ECO:0000256" key="6">
    <source>
        <dbReference type="HAMAP-Rule" id="MF_00262"/>
    </source>
</evidence>
<dbReference type="GO" id="GO:0042802">
    <property type="term" value="F:identical protein binding"/>
    <property type="evidence" value="ECO:0007669"/>
    <property type="project" value="UniProtKB-ARBA"/>
</dbReference>
<protein>
    <recommendedName>
        <fullName evidence="2 6">Cell division topological specificity factor</fullName>
    </recommendedName>
</protein>
<evidence type="ECO:0000256" key="3">
    <source>
        <dbReference type="ARBA" id="ARBA00022618"/>
    </source>
</evidence>
<evidence type="ECO:0000256" key="5">
    <source>
        <dbReference type="ARBA" id="ARBA00025265"/>
    </source>
</evidence>
<dbReference type="EMBL" id="LN890285">
    <property type="protein sequence ID" value="CUR53190.1"/>
    <property type="molecule type" value="Genomic_DNA"/>
</dbReference>
<dbReference type="AlphaFoldDB" id="A0A160SWV3"/>
<dbReference type="NCBIfam" id="TIGR01215">
    <property type="entry name" value="minE"/>
    <property type="match status" value="1"/>
</dbReference>
<dbReference type="InterPro" id="IPR036707">
    <property type="entry name" value="MinE_sf"/>
</dbReference>
<sequence length="83" mass="9807">MSILNFFLSKQKKTASVAKKRLQIIIAEQKKYDQEPDYFPKLKNELLHVISKYVNITPDMVKIQCEKRHKNVSILELNIFLSK</sequence>
<dbReference type="PATRIC" id="fig|98804.3.peg.205"/>
<dbReference type="InterPro" id="IPR005527">
    <property type="entry name" value="MinE"/>
</dbReference>
<evidence type="ECO:0000256" key="2">
    <source>
        <dbReference type="ARBA" id="ARBA00020112"/>
    </source>
</evidence>
<dbReference type="RefSeq" id="WP_075472629.1">
    <property type="nucleotide sequence ID" value="NZ_CP135003.1"/>
</dbReference>
<dbReference type="NCBIfam" id="NF001422">
    <property type="entry name" value="PRK00296.1"/>
    <property type="match status" value="1"/>
</dbReference>
<dbReference type="OrthoDB" id="9802655at2"/>
<organism evidence="7 8">
    <name type="scientific">Buchnera aphidicola subsp. Tuberolachnus salignus</name>
    <dbReference type="NCBI Taxonomy" id="98804"/>
    <lineage>
        <taxon>Bacteria</taxon>
        <taxon>Pseudomonadati</taxon>
        <taxon>Pseudomonadota</taxon>
        <taxon>Gammaproteobacteria</taxon>
        <taxon>Enterobacterales</taxon>
        <taxon>Erwiniaceae</taxon>
        <taxon>Buchnera</taxon>
    </lineage>
</organism>
<evidence type="ECO:0000313" key="8">
    <source>
        <dbReference type="Proteomes" id="UP000243633"/>
    </source>
</evidence>
<evidence type="ECO:0000256" key="1">
    <source>
        <dbReference type="ARBA" id="ARBA00008168"/>
    </source>
</evidence>
<reference evidence="8" key="1">
    <citation type="submission" date="2015-10" db="EMBL/GenBank/DDBJ databases">
        <authorList>
            <person name="Manzano-Marin A."/>
            <person name="Manzano-Marin A."/>
        </authorList>
    </citation>
    <scope>NUCLEOTIDE SEQUENCE [LARGE SCALE GENOMIC DNA]</scope>
    <source>
        <strain evidence="8">BTs</strain>
    </source>
</reference>
<dbReference type="Proteomes" id="UP000243633">
    <property type="component" value="Chromosome 1"/>
</dbReference>
<dbReference type="HAMAP" id="MF_00262">
    <property type="entry name" value="MinE"/>
    <property type="match status" value="1"/>
</dbReference>
<dbReference type="STRING" id="98804.BTSPAZIEG_0215"/>